<organism evidence="2 3">
    <name type="scientific">Brassica cretica</name>
    <name type="common">Mustard</name>
    <dbReference type="NCBI Taxonomy" id="69181"/>
    <lineage>
        <taxon>Eukaryota</taxon>
        <taxon>Viridiplantae</taxon>
        <taxon>Streptophyta</taxon>
        <taxon>Embryophyta</taxon>
        <taxon>Tracheophyta</taxon>
        <taxon>Spermatophyta</taxon>
        <taxon>Magnoliopsida</taxon>
        <taxon>eudicotyledons</taxon>
        <taxon>Gunneridae</taxon>
        <taxon>Pentapetalae</taxon>
        <taxon>rosids</taxon>
        <taxon>malvids</taxon>
        <taxon>Brassicales</taxon>
        <taxon>Brassicaceae</taxon>
        <taxon>Brassiceae</taxon>
        <taxon>Brassica</taxon>
    </lineage>
</organism>
<keyword evidence="3" id="KW-1185">Reference proteome</keyword>
<comment type="caution">
    <text evidence="2">The sequence shown here is derived from an EMBL/GenBank/DDBJ whole genome shotgun (WGS) entry which is preliminary data.</text>
</comment>
<protein>
    <submittedName>
        <fullName evidence="2">Uncharacterized protein</fullName>
    </submittedName>
</protein>
<accession>A0ABQ7BR04</accession>
<gene>
    <name evidence="2" type="ORF">DY000_02041462</name>
</gene>
<reference evidence="2 3" key="1">
    <citation type="journal article" date="2020" name="BMC Genomics">
        <title>Intraspecific diversification of the crop wild relative Brassica cretica Lam. using demographic model selection.</title>
        <authorList>
            <person name="Kioukis A."/>
            <person name="Michalopoulou V.A."/>
            <person name="Briers L."/>
            <person name="Pirintsos S."/>
            <person name="Studholme D.J."/>
            <person name="Pavlidis P."/>
            <person name="Sarris P.F."/>
        </authorList>
    </citation>
    <scope>NUCLEOTIDE SEQUENCE [LARGE SCALE GENOMIC DNA]</scope>
    <source>
        <strain evidence="3">cv. PFS-1207/04</strain>
    </source>
</reference>
<evidence type="ECO:0000256" key="1">
    <source>
        <dbReference type="SAM" id="Coils"/>
    </source>
</evidence>
<name>A0ABQ7BR04_BRACR</name>
<sequence>MSRLRILSQARWLHGSYGDAILIEPVEAYSWMQPRGCDSVVEPEWMKTRGCDSVDEPEWMKTRGCDYVDEPNVQKEDPFAISDGPITKSKSNKLIEKIVGLIQNLENEEELLDQATTSSTTFIYSFVSYNN</sequence>
<evidence type="ECO:0000313" key="3">
    <source>
        <dbReference type="Proteomes" id="UP000266723"/>
    </source>
</evidence>
<dbReference type="Proteomes" id="UP000266723">
    <property type="component" value="Unassembled WGS sequence"/>
</dbReference>
<proteinExistence type="predicted"/>
<dbReference type="EMBL" id="QGKV02001507">
    <property type="protein sequence ID" value="KAF3534305.1"/>
    <property type="molecule type" value="Genomic_DNA"/>
</dbReference>
<keyword evidence="1" id="KW-0175">Coiled coil</keyword>
<evidence type="ECO:0000313" key="2">
    <source>
        <dbReference type="EMBL" id="KAF3534305.1"/>
    </source>
</evidence>
<feature type="coiled-coil region" evidence="1">
    <location>
        <begin position="91"/>
        <end position="118"/>
    </location>
</feature>